<sequence length="116" mass="13482">MKESKMAAASQPPTQSQQFKLQNDEPFMTSKIGQQKFYFDVDSYCPLLHSQPTHHPKKKLWGIKPIFFFPVNPNKVAYERRSFHVLIFPFPLYIDGILCPFYLNNCSALLISQPND</sequence>
<proteinExistence type="predicted"/>
<name>A0ACB9PCR2_BAUVA</name>
<accession>A0ACB9PCR2</accession>
<dbReference type="Proteomes" id="UP000828941">
    <property type="component" value="Chromosome 5"/>
</dbReference>
<keyword evidence="2" id="KW-1185">Reference proteome</keyword>
<organism evidence="1 2">
    <name type="scientific">Bauhinia variegata</name>
    <name type="common">Purple orchid tree</name>
    <name type="synonym">Phanera variegata</name>
    <dbReference type="NCBI Taxonomy" id="167791"/>
    <lineage>
        <taxon>Eukaryota</taxon>
        <taxon>Viridiplantae</taxon>
        <taxon>Streptophyta</taxon>
        <taxon>Embryophyta</taxon>
        <taxon>Tracheophyta</taxon>
        <taxon>Spermatophyta</taxon>
        <taxon>Magnoliopsida</taxon>
        <taxon>eudicotyledons</taxon>
        <taxon>Gunneridae</taxon>
        <taxon>Pentapetalae</taxon>
        <taxon>rosids</taxon>
        <taxon>fabids</taxon>
        <taxon>Fabales</taxon>
        <taxon>Fabaceae</taxon>
        <taxon>Cercidoideae</taxon>
        <taxon>Cercideae</taxon>
        <taxon>Bauhiniinae</taxon>
        <taxon>Bauhinia</taxon>
    </lineage>
</organism>
<comment type="caution">
    <text evidence="1">The sequence shown here is derived from an EMBL/GenBank/DDBJ whole genome shotgun (WGS) entry which is preliminary data.</text>
</comment>
<evidence type="ECO:0000313" key="2">
    <source>
        <dbReference type="Proteomes" id="UP000828941"/>
    </source>
</evidence>
<dbReference type="EMBL" id="CM039430">
    <property type="protein sequence ID" value="KAI4345714.1"/>
    <property type="molecule type" value="Genomic_DNA"/>
</dbReference>
<evidence type="ECO:0000313" key="1">
    <source>
        <dbReference type="EMBL" id="KAI4345714.1"/>
    </source>
</evidence>
<reference evidence="1 2" key="1">
    <citation type="journal article" date="2022" name="DNA Res.">
        <title>Chromosomal-level genome assembly of the orchid tree Bauhinia variegata (Leguminosae; Cercidoideae) supports the allotetraploid origin hypothesis of Bauhinia.</title>
        <authorList>
            <person name="Zhong Y."/>
            <person name="Chen Y."/>
            <person name="Zheng D."/>
            <person name="Pang J."/>
            <person name="Liu Y."/>
            <person name="Luo S."/>
            <person name="Meng S."/>
            <person name="Qian L."/>
            <person name="Wei D."/>
            <person name="Dai S."/>
            <person name="Zhou R."/>
        </authorList>
    </citation>
    <scope>NUCLEOTIDE SEQUENCE [LARGE SCALE GENOMIC DNA]</scope>
    <source>
        <strain evidence="1">BV-YZ2020</strain>
    </source>
</reference>
<gene>
    <name evidence="1" type="ORF">L6164_012814</name>
</gene>
<protein>
    <submittedName>
        <fullName evidence="1">Uncharacterized protein</fullName>
    </submittedName>
</protein>